<comment type="caution">
    <text evidence="2">The sequence shown here is derived from an EMBL/GenBank/DDBJ whole genome shotgun (WGS) entry which is preliminary data.</text>
</comment>
<organism evidence="2 3">
    <name type="scientific">Cuscuta epithymum</name>
    <dbReference type="NCBI Taxonomy" id="186058"/>
    <lineage>
        <taxon>Eukaryota</taxon>
        <taxon>Viridiplantae</taxon>
        <taxon>Streptophyta</taxon>
        <taxon>Embryophyta</taxon>
        <taxon>Tracheophyta</taxon>
        <taxon>Spermatophyta</taxon>
        <taxon>Magnoliopsida</taxon>
        <taxon>eudicotyledons</taxon>
        <taxon>Gunneridae</taxon>
        <taxon>Pentapetalae</taxon>
        <taxon>asterids</taxon>
        <taxon>lamiids</taxon>
        <taxon>Solanales</taxon>
        <taxon>Convolvulaceae</taxon>
        <taxon>Cuscuteae</taxon>
        <taxon>Cuscuta</taxon>
        <taxon>Cuscuta subgen. Cuscuta</taxon>
    </lineage>
</organism>
<gene>
    <name evidence="2" type="ORF">CEPIT_LOCUS4921</name>
</gene>
<protein>
    <submittedName>
        <fullName evidence="2">Uncharacterized protein</fullName>
    </submittedName>
</protein>
<dbReference type="PANTHER" id="PTHR33499:SF40">
    <property type="entry name" value="TRANSPOSASE-ASSOCIATED DOMAIN-CONTAINING PROTEIN"/>
    <property type="match status" value="1"/>
</dbReference>
<keyword evidence="1" id="KW-0175">Coiled coil</keyword>
<accession>A0AAV0CCT0</accession>
<sequence>MVVQSDASLPHIHAIENCFEPKKRRQVVSFGGGVSHKYLKGTSSKKSELEAKLRVVEEENRCMKSRLNALENELQKIKDVLQGKENKDEIPELEICCHILQT</sequence>
<evidence type="ECO:0000313" key="2">
    <source>
        <dbReference type="EMBL" id="CAH9074113.1"/>
    </source>
</evidence>
<dbReference type="PANTHER" id="PTHR33499">
    <property type="entry name" value="OS12G0282400 PROTEIN-RELATED"/>
    <property type="match status" value="1"/>
</dbReference>
<evidence type="ECO:0000313" key="3">
    <source>
        <dbReference type="Proteomes" id="UP001152523"/>
    </source>
</evidence>
<reference evidence="2" key="1">
    <citation type="submission" date="2022-07" db="EMBL/GenBank/DDBJ databases">
        <authorList>
            <person name="Macas J."/>
            <person name="Novak P."/>
            <person name="Neumann P."/>
        </authorList>
    </citation>
    <scope>NUCLEOTIDE SEQUENCE</scope>
</reference>
<name>A0AAV0CCT0_9ASTE</name>
<proteinExistence type="predicted"/>
<dbReference type="Proteomes" id="UP001152523">
    <property type="component" value="Unassembled WGS sequence"/>
</dbReference>
<feature type="coiled-coil region" evidence="1">
    <location>
        <begin position="39"/>
        <end position="87"/>
    </location>
</feature>
<dbReference type="AlphaFoldDB" id="A0AAV0CCT0"/>
<dbReference type="EMBL" id="CAMAPF010000026">
    <property type="protein sequence ID" value="CAH9074113.1"/>
    <property type="molecule type" value="Genomic_DNA"/>
</dbReference>
<keyword evidence="3" id="KW-1185">Reference proteome</keyword>
<evidence type="ECO:0000256" key="1">
    <source>
        <dbReference type="SAM" id="Coils"/>
    </source>
</evidence>